<evidence type="ECO:0008006" key="4">
    <source>
        <dbReference type="Google" id="ProtNLM"/>
    </source>
</evidence>
<sequence>MNFRKITILSAIFALFTIMVGCNEDDDNEALNYASLEMSNNIEVEANATKTGSVKVYASAVMSYDRTYSIVVNTAPTATTMPASDYTVPATVTIPANSNVGTFNVTVTGNNLGTGKKIALNLAAAPGIYVGKPLTINVTEFCNGSKVKIDFLFDDYASETSWELIDENSNLVASGDGYADGDASFSTQLCLAAGHYYFVIYDSYGDGMTGTYTVSNLSDSGAILVTGGGDFGTDITEEFDIN</sequence>
<dbReference type="Gene3D" id="2.60.40.1740">
    <property type="entry name" value="hypothetical protein (bacova_03559)"/>
    <property type="match status" value="1"/>
</dbReference>
<evidence type="ECO:0000256" key="1">
    <source>
        <dbReference type="SAM" id="SignalP"/>
    </source>
</evidence>
<protein>
    <recommendedName>
        <fullName evidence="4">Pre-peptidase C-terminal domain-containing protein</fullName>
    </recommendedName>
</protein>
<accession>A0A1M6DHQ5</accession>
<dbReference type="STRING" id="415425.SAMN05444363_1464"/>
<proteinExistence type="predicted"/>
<dbReference type="Proteomes" id="UP000184488">
    <property type="component" value="Unassembled WGS sequence"/>
</dbReference>
<evidence type="ECO:0000313" key="2">
    <source>
        <dbReference type="EMBL" id="SHI72887.1"/>
    </source>
</evidence>
<dbReference type="RefSeq" id="WP_143161876.1">
    <property type="nucleotide sequence ID" value="NZ_FQZI01000002.1"/>
</dbReference>
<feature type="signal peptide" evidence="1">
    <location>
        <begin position="1"/>
        <end position="24"/>
    </location>
</feature>
<dbReference type="Gene3D" id="2.60.120.380">
    <property type="match status" value="1"/>
</dbReference>
<dbReference type="EMBL" id="FQZI01000002">
    <property type="protein sequence ID" value="SHI72887.1"/>
    <property type="molecule type" value="Genomic_DNA"/>
</dbReference>
<dbReference type="PROSITE" id="PS51257">
    <property type="entry name" value="PROKAR_LIPOPROTEIN"/>
    <property type="match status" value="1"/>
</dbReference>
<keyword evidence="3" id="KW-1185">Reference proteome</keyword>
<organism evidence="2 3">
    <name type="scientific">Flavobacterium terrae</name>
    <dbReference type="NCBI Taxonomy" id="415425"/>
    <lineage>
        <taxon>Bacteria</taxon>
        <taxon>Pseudomonadati</taxon>
        <taxon>Bacteroidota</taxon>
        <taxon>Flavobacteriia</taxon>
        <taxon>Flavobacteriales</taxon>
        <taxon>Flavobacteriaceae</taxon>
        <taxon>Flavobacterium</taxon>
    </lineage>
</organism>
<keyword evidence="1" id="KW-0732">Signal</keyword>
<reference evidence="3" key="1">
    <citation type="submission" date="2016-11" db="EMBL/GenBank/DDBJ databases">
        <authorList>
            <person name="Varghese N."/>
            <person name="Submissions S."/>
        </authorList>
    </citation>
    <scope>NUCLEOTIDE SEQUENCE [LARGE SCALE GENOMIC DNA]</scope>
    <source>
        <strain evidence="3">DSM 18829</strain>
    </source>
</reference>
<dbReference type="AlphaFoldDB" id="A0A1M6DHQ5"/>
<evidence type="ECO:0000313" key="3">
    <source>
        <dbReference type="Proteomes" id="UP000184488"/>
    </source>
</evidence>
<gene>
    <name evidence="2" type="ORF">SAMN05444363_1464</name>
</gene>
<feature type="chain" id="PRO_5012590292" description="Pre-peptidase C-terminal domain-containing protein" evidence="1">
    <location>
        <begin position="25"/>
        <end position="242"/>
    </location>
</feature>
<name>A0A1M6DHQ5_9FLAO</name>
<dbReference type="OrthoDB" id="9804511at2"/>